<reference evidence="4 5" key="1">
    <citation type="journal article" date="2016" name="Biochim. Biophys. Acta">
        <title>Characterization of red-shifted phycobilisomes isolated from the chlorophyll f-containing cyanobacterium Halomicronema hongdechloris.</title>
        <authorList>
            <person name="Li Y."/>
            <person name="Lin Y."/>
            <person name="Garvey C.J."/>
            <person name="Birch D."/>
            <person name="Corkery R.W."/>
            <person name="Loughlin P.C."/>
            <person name="Scheer H."/>
            <person name="Willows R.D."/>
            <person name="Chen M."/>
        </authorList>
    </citation>
    <scope>NUCLEOTIDE SEQUENCE [LARGE SCALE GENOMIC DNA]</scope>
    <source>
        <strain evidence="4 5">C2206</strain>
    </source>
</reference>
<keyword evidence="2" id="KW-0812">Transmembrane</keyword>
<evidence type="ECO:0000256" key="2">
    <source>
        <dbReference type="SAM" id="Phobius"/>
    </source>
</evidence>
<dbReference type="Proteomes" id="UP000191901">
    <property type="component" value="Chromosome"/>
</dbReference>
<evidence type="ECO:0000313" key="5">
    <source>
        <dbReference type="Proteomes" id="UP000191901"/>
    </source>
</evidence>
<feature type="domain" description="EamA" evidence="3">
    <location>
        <begin position="146"/>
        <end position="277"/>
    </location>
</feature>
<dbReference type="InterPro" id="IPR000620">
    <property type="entry name" value="EamA_dom"/>
</dbReference>
<dbReference type="KEGG" id="hhg:XM38_047900"/>
<feature type="transmembrane region" description="Helical" evidence="2">
    <location>
        <begin position="178"/>
        <end position="196"/>
    </location>
</feature>
<gene>
    <name evidence="4" type="primary">rhtA</name>
    <name evidence="4" type="ORF">XM38_047900</name>
</gene>
<name>A0A1Z3HUL2_9CYAN</name>
<feature type="transmembrane region" description="Helical" evidence="2">
    <location>
        <begin position="148"/>
        <end position="166"/>
    </location>
</feature>
<dbReference type="InterPro" id="IPR037185">
    <property type="entry name" value="EmrE-like"/>
</dbReference>
<organism evidence="4 5">
    <name type="scientific">Halomicronema hongdechloris C2206</name>
    <dbReference type="NCBI Taxonomy" id="1641165"/>
    <lineage>
        <taxon>Bacteria</taxon>
        <taxon>Bacillati</taxon>
        <taxon>Cyanobacteriota</taxon>
        <taxon>Cyanophyceae</taxon>
        <taxon>Nodosilineales</taxon>
        <taxon>Nodosilineaceae</taxon>
        <taxon>Halomicronema</taxon>
    </lineage>
</organism>
<dbReference type="RefSeq" id="WP_225889387.1">
    <property type="nucleotide sequence ID" value="NZ_CP021983.2"/>
</dbReference>
<keyword evidence="2" id="KW-1133">Transmembrane helix</keyword>
<dbReference type="GO" id="GO:0016020">
    <property type="term" value="C:membrane"/>
    <property type="evidence" value="ECO:0007669"/>
    <property type="project" value="InterPro"/>
</dbReference>
<keyword evidence="5" id="KW-1185">Reference proteome</keyword>
<feature type="transmembrane region" description="Helical" evidence="2">
    <location>
        <begin position="202"/>
        <end position="224"/>
    </location>
</feature>
<evidence type="ECO:0000256" key="1">
    <source>
        <dbReference type="ARBA" id="ARBA00007362"/>
    </source>
</evidence>
<proteinExistence type="inferred from homology"/>
<evidence type="ECO:0000313" key="4">
    <source>
        <dbReference type="EMBL" id="ASC73817.1"/>
    </source>
</evidence>
<evidence type="ECO:0000259" key="3">
    <source>
        <dbReference type="Pfam" id="PF00892"/>
    </source>
</evidence>
<dbReference type="SUPFAM" id="SSF103481">
    <property type="entry name" value="Multidrug resistance efflux transporter EmrE"/>
    <property type="match status" value="1"/>
</dbReference>
<dbReference type="EMBL" id="CP021983">
    <property type="protein sequence ID" value="ASC73817.1"/>
    <property type="molecule type" value="Genomic_DNA"/>
</dbReference>
<protein>
    <submittedName>
        <fullName evidence="4">Threonine/homoserine exporter RhtA</fullName>
    </submittedName>
</protein>
<dbReference type="AlphaFoldDB" id="A0A1Z3HUL2"/>
<comment type="similarity">
    <text evidence="1">Belongs to the EamA transporter family.</text>
</comment>
<feature type="transmembrane region" description="Helical" evidence="2">
    <location>
        <begin position="236"/>
        <end position="254"/>
    </location>
</feature>
<feature type="transmembrane region" description="Helical" evidence="2">
    <location>
        <begin position="122"/>
        <end position="142"/>
    </location>
</feature>
<sequence>MMFLKVKTVSLPPTTLVLASIGSIQLGSALAKGLFDQISPTGMVALRVGLVAAGLLLLWRPSPGSLCPGQLWPVAALRPGPGCHESLLLWCDRTDSHWSSRRPTVHRSPGGGLGPFPTSLRWALGGLAAAGIGLLIPVQGLALDPMGMGLALLGGACWGTYMLLSAKVGRLFPQGEGLALAMVIAAMALLPLGVWVDGPRLLQPLVLVTGVGVALLSSAVPYSLEMAALQRLPLQVFGVLLSLEPAVAALIALVVLGETLVPRMVGAIVLITLAAVGSSQGPPLSQ</sequence>
<dbReference type="Pfam" id="PF00892">
    <property type="entry name" value="EamA"/>
    <property type="match status" value="1"/>
</dbReference>
<keyword evidence="2" id="KW-0472">Membrane</keyword>
<accession>A0A1Z3HUL2</accession>